<evidence type="ECO:0000259" key="3">
    <source>
        <dbReference type="Pfam" id="PF04509"/>
    </source>
</evidence>
<evidence type="ECO:0000256" key="2">
    <source>
        <dbReference type="ARBA" id="ARBA00022801"/>
    </source>
</evidence>
<dbReference type="PANTHER" id="PTHR43693">
    <property type="entry name" value="PROTEIN PHOSPHATASE CHEZ"/>
    <property type="match status" value="1"/>
</dbReference>
<evidence type="ECO:0000313" key="4">
    <source>
        <dbReference type="EMBL" id="MDA0137821.1"/>
    </source>
</evidence>
<dbReference type="EMBL" id="JAPCID010000011">
    <property type="protein sequence ID" value="MDA0137821.1"/>
    <property type="molecule type" value="Genomic_DNA"/>
</dbReference>
<dbReference type="Proteomes" id="UP001147700">
    <property type="component" value="Unassembled WGS sequence"/>
</dbReference>
<dbReference type="InterPro" id="IPR028976">
    <property type="entry name" value="CheC-like_sf"/>
</dbReference>
<dbReference type="Pfam" id="PF04509">
    <property type="entry name" value="CheC"/>
    <property type="match status" value="2"/>
</dbReference>
<dbReference type="InterPro" id="IPR050992">
    <property type="entry name" value="CheZ_family_phosphatases"/>
</dbReference>
<gene>
    <name evidence="4" type="ORF">OJ962_09950</name>
</gene>
<keyword evidence="1" id="KW-0145">Chemotaxis</keyword>
<name>A0ABT4RGZ4_9ACTN</name>
<dbReference type="PANTHER" id="PTHR43693:SF1">
    <property type="entry name" value="PROTEIN PHOSPHATASE CHEZ"/>
    <property type="match status" value="1"/>
</dbReference>
<dbReference type="RefSeq" id="WP_202952914.1">
    <property type="nucleotide sequence ID" value="NZ_JAPCID010000011.1"/>
</dbReference>
<dbReference type="SUPFAM" id="SSF103039">
    <property type="entry name" value="CheC-like"/>
    <property type="match status" value="1"/>
</dbReference>
<dbReference type="CDD" id="cd17909">
    <property type="entry name" value="CheC_ClassI"/>
    <property type="match status" value="1"/>
</dbReference>
<sequence length="194" mass="19824">MSRYTDTQLDALRELANIGSGTASTALSSMLGRSVDISVPSAFVMPMAEAVGTIGDPESEATGVVLGIVGEMPGSVLLLFTPKDAELMCGLLGVEAGSEFGESALMEIGNIVGASYINALGQMIGMELEPTPPAAATDMLGTIVETVLAERAGAGDVALLLDSDLVVEGEDCSVSFLLVPDQGGVDQMLERLGV</sequence>
<evidence type="ECO:0000256" key="1">
    <source>
        <dbReference type="ARBA" id="ARBA00022500"/>
    </source>
</evidence>
<dbReference type="InterPro" id="IPR007597">
    <property type="entry name" value="CheC"/>
</dbReference>
<keyword evidence="5" id="KW-1185">Reference proteome</keyword>
<comment type="caution">
    <text evidence="4">The sequence shown here is derived from an EMBL/GenBank/DDBJ whole genome shotgun (WGS) entry which is preliminary data.</text>
</comment>
<accession>A0ABT4RGZ4</accession>
<feature type="domain" description="CheC-like protein" evidence="3">
    <location>
        <begin position="8"/>
        <end position="42"/>
    </location>
</feature>
<reference evidence="4" key="1">
    <citation type="submission" date="2022-10" db="EMBL/GenBank/DDBJ databases">
        <title>The WGS of Solirubrobacter sp. CPCC 204708.</title>
        <authorList>
            <person name="Jiang Z."/>
        </authorList>
    </citation>
    <scope>NUCLEOTIDE SEQUENCE</scope>
    <source>
        <strain evidence="4">CPCC 204708</strain>
    </source>
</reference>
<protein>
    <submittedName>
        <fullName evidence="4">Chemotaxis protein CheC</fullName>
    </submittedName>
</protein>
<proteinExistence type="predicted"/>
<feature type="domain" description="CheC-like protein" evidence="3">
    <location>
        <begin position="101"/>
        <end position="134"/>
    </location>
</feature>
<evidence type="ECO:0000313" key="5">
    <source>
        <dbReference type="Proteomes" id="UP001147700"/>
    </source>
</evidence>
<organism evidence="4 5">
    <name type="scientific">Solirubrobacter deserti</name>
    <dbReference type="NCBI Taxonomy" id="2282478"/>
    <lineage>
        <taxon>Bacteria</taxon>
        <taxon>Bacillati</taxon>
        <taxon>Actinomycetota</taxon>
        <taxon>Thermoleophilia</taxon>
        <taxon>Solirubrobacterales</taxon>
        <taxon>Solirubrobacteraceae</taxon>
        <taxon>Solirubrobacter</taxon>
    </lineage>
</organism>
<keyword evidence="2" id="KW-0378">Hydrolase</keyword>
<dbReference type="Gene3D" id="3.40.1550.10">
    <property type="entry name" value="CheC-like"/>
    <property type="match status" value="1"/>
</dbReference>